<reference evidence="2 3" key="1">
    <citation type="submission" date="2018-01" db="EMBL/GenBank/DDBJ databases">
        <title>Species boundaries and ecological features among Paraburkholderia terrae DSMZ17804T, P. hospita DSMZ17164T and P. caribensis DSMZ13236T.</title>
        <authorList>
            <person name="Pratama A.A."/>
        </authorList>
    </citation>
    <scope>NUCLEOTIDE SEQUENCE [LARGE SCALE GENOMIC DNA]</scope>
    <source>
        <strain evidence="2 3">DSM 17804</strain>
    </source>
</reference>
<protein>
    <submittedName>
        <fullName evidence="2">Antirestriction protein</fullName>
    </submittedName>
</protein>
<proteinExistence type="inferred from homology"/>
<organism evidence="2 3">
    <name type="scientific">Paraburkholderia terrae</name>
    <dbReference type="NCBI Taxonomy" id="311230"/>
    <lineage>
        <taxon>Bacteria</taxon>
        <taxon>Pseudomonadati</taxon>
        <taxon>Pseudomonadota</taxon>
        <taxon>Betaproteobacteria</taxon>
        <taxon>Burkholderiales</taxon>
        <taxon>Burkholderiaceae</taxon>
        <taxon>Paraburkholderia</taxon>
    </lineage>
</organism>
<evidence type="ECO:0000313" key="2">
    <source>
        <dbReference type="EMBL" id="AUT62868.1"/>
    </source>
</evidence>
<gene>
    <name evidence="2" type="ORF">C2L65_25165</name>
</gene>
<dbReference type="Gene3D" id="3.30.70.3580">
    <property type="entry name" value="Antirestriction protein"/>
    <property type="match status" value="1"/>
</dbReference>
<accession>A0A2I8ETV2</accession>
<dbReference type="EMBL" id="CP026112">
    <property type="protein sequence ID" value="AUT62868.1"/>
    <property type="molecule type" value="Genomic_DNA"/>
</dbReference>
<dbReference type="Pfam" id="PF03230">
    <property type="entry name" value="Antirestrict"/>
    <property type="match status" value="1"/>
</dbReference>
<dbReference type="InterPro" id="IPR004914">
    <property type="entry name" value="Antirestrict"/>
</dbReference>
<dbReference type="AlphaFoldDB" id="A0A2I8ETV2"/>
<dbReference type="Proteomes" id="UP000243502">
    <property type="component" value="Chromosome 2"/>
</dbReference>
<dbReference type="KEGG" id="pter:C2L65_25165"/>
<comment type="similarity">
    <text evidence="1">Belongs to the antirestriction protein family.</text>
</comment>
<evidence type="ECO:0000313" key="3">
    <source>
        <dbReference type="Proteomes" id="UP000243502"/>
    </source>
</evidence>
<sequence>MPEAFTPCMMMRAEGLVFHQASLLARSYSGAYWDFFTLSNGGFYLAPRSDRRFEVQVEGNGFEGDVSADAFGIIVTLFVYGALVWVDDEALREKYSDHYHQLRAFAVEHDEGGAILRAID</sequence>
<dbReference type="InterPro" id="IPR042297">
    <property type="entry name" value="Antirestriction_sf"/>
</dbReference>
<name>A0A2I8ETV2_9BURK</name>
<evidence type="ECO:0000256" key="1">
    <source>
        <dbReference type="ARBA" id="ARBA00008618"/>
    </source>
</evidence>